<dbReference type="AlphaFoldDB" id="A0A653BK78"/>
<proteinExistence type="predicted"/>
<organism evidence="1 2">
    <name type="scientific">Callosobruchus maculatus</name>
    <name type="common">Southern cowpea weevil</name>
    <name type="synonym">Pulse bruchid</name>
    <dbReference type="NCBI Taxonomy" id="64391"/>
    <lineage>
        <taxon>Eukaryota</taxon>
        <taxon>Metazoa</taxon>
        <taxon>Ecdysozoa</taxon>
        <taxon>Arthropoda</taxon>
        <taxon>Hexapoda</taxon>
        <taxon>Insecta</taxon>
        <taxon>Pterygota</taxon>
        <taxon>Neoptera</taxon>
        <taxon>Endopterygota</taxon>
        <taxon>Coleoptera</taxon>
        <taxon>Polyphaga</taxon>
        <taxon>Cucujiformia</taxon>
        <taxon>Chrysomeloidea</taxon>
        <taxon>Chrysomelidae</taxon>
        <taxon>Bruchinae</taxon>
        <taxon>Bruchini</taxon>
        <taxon>Callosobruchus</taxon>
    </lineage>
</organism>
<accession>A0A653BK78</accession>
<reference evidence="1 2" key="1">
    <citation type="submission" date="2019-01" db="EMBL/GenBank/DDBJ databases">
        <authorList>
            <person name="Sayadi A."/>
        </authorList>
    </citation>
    <scope>NUCLEOTIDE SEQUENCE [LARGE SCALE GENOMIC DNA]</scope>
</reference>
<evidence type="ECO:0000313" key="2">
    <source>
        <dbReference type="Proteomes" id="UP000410492"/>
    </source>
</evidence>
<keyword evidence="2" id="KW-1185">Reference proteome</keyword>
<evidence type="ECO:0000313" key="1">
    <source>
        <dbReference type="EMBL" id="VEN35884.1"/>
    </source>
</evidence>
<gene>
    <name evidence="1" type="ORF">CALMAC_LOCUS1671</name>
</gene>
<protein>
    <submittedName>
        <fullName evidence="1">Uncharacterized protein</fullName>
    </submittedName>
</protein>
<sequence>MIHLIQHLLLKLYQLRKTNQLKSIFLTLTPEYKNLN</sequence>
<name>A0A653BK78_CALMS</name>
<dbReference type="EMBL" id="CAACVG010001956">
    <property type="protein sequence ID" value="VEN35884.1"/>
    <property type="molecule type" value="Genomic_DNA"/>
</dbReference>
<dbReference type="Proteomes" id="UP000410492">
    <property type="component" value="Unassembled WGS sequence"/>
</dbReference>